<sequence>ICNPNPCKHGSCNLTGSDGFVCNCDPSYTGLKCDELNLLVTDIQSSSRKFSIIIGGTLGSALFVVVLICIILIWKNRKHAFKVEEEGKAYELRRRQWIESKRERLETRNGRKTGENHETVSNIYTEQENSMQRQYRQQDSRQDVHTNLQVYLQDYIQRAHAKGNMGISYQRSHSNNDILYTNAVVHRECEESINDADKDKNNETYVKRMYHDPKETHDTSLDLQISSSSNDDFYYTTVPSGIDVRHTSELEKSKAEVESKVWKKHNDAKYYKKYKSSQMLNNFDSFQGNIKPYRVSHENSKDVVIAESKQNKFSTSNDESYENVKVAQNINNKDYELHSGKDIEKLGYILHKTSENIGMPNNEAYKDDEILL</sequence>
<evidence type="ECO:0000256" key="2">
    <source>
        <dbReference type="SAM" id="Phobius"/>
    </source>
</evidence>
<protein>
    <recommendedName>
        <fullName evidence="3">EGF-like domain-containing protein</fullName>
    </recommendedName>
</protein>
<keyword evidence="1" id="KW-1015">Disulfide bond</keyword>
<evidence type="ECO:0000259" key="3">
    <source>
        <dbReference type="PROSITE" id="PS50026"/>
    </source>
</evidence>
<evidence type="ECO:0000313" key="5">
    <source>
        <dbReference type="Proteomes" id="UP000827092"/>
    </source>
</evidence>
<feature type="transmembrane region" description="Helical" evidence="2">
    <location>
        <begin position="50"/>
        <end position="74"/>
    </location>
</feature>
<dbReference type="AlphaFoldDB" id="A0AAV6TSL3"/>
<keyword evidence="2" id="KW-1133">Transmembrane helix</keyword>
<feature type="disulfide bond" evidence="1">
    <location>
        <begin position="24"/>
        <end position="33"/>
    </location>
</feature>
<dbReference type="InterPro" id="IPR000742">
    <property type="entry name" value="EGF"/>
</dbReference>
<dbReference type="EMBL" id="JAFNEN010001111">
    <property type="protein sequence ID" value="KAG8174934.1"/>
    <property type="molecule type" value="Genomic_DNA"/>
</dbReference>
<keyword evidence="1" id="KW-0245">EGF-like domain</keyword>
<evidence type="ECO:0000313" key="4">
    <source>
        <dbReference type="EMBL" id="KAG8174934.1"/>
    </source>
</evidence>
<comment type="caution">
    <text evidence="4">The sequence shown here is derived from an EMBL/GenBank/DDBJ whole genome shotgun (WGS) entry which is preliminary data.</text>
</comment>
<name>A0AAV6TSL3_9ARAC</name>
<evidence type="ECO:0000256" key="1">
    <source>
        <dbReference type="PROSITE-ProRule" id="PRU00076"/>
    </source>
</evidence>
<feature type="disulfide bond" evidence="1">
    <location>
        <begin position="2"/>
        <end position="12"/>
    </location>
</feature>
<keyword evidence="2" id="KW-0812">Transmembrane</keyword>
<keyword evidence="2" id="KW-0472">Membrane</keyword>
<feature type="non-terminal residue" evidence="4">
    <location>
        <position position="1"/>
    </location>
</feature>
<accession>A0AAV6TSL3</accession>
<keyword evidence="5" id="KW-1185">Reference proteome</keyword>
<feature type="domain" description="EGF-like" evidence="3">
    <location>
        <begin position="1"/>
        <end position="34"/>
    </location>
</feature>
<organism evidence="4 5">
    <name type="scientific">Oedothorax gibbosus</name>
    <dbReference type="NCBI Taxonomy" id="931172"/>
    <lineage>
        <taxon>Eukaryota</taxon>
        <taxon>Metazoa</taxon>
        <taxon>Ecdysozoa</taxon>
        <taxon>Arthropoda</taxon>
        <taxon>Chelicerata</taxon>
        <taxon>Arachnida</taxon>
        <taxon>Araneae</taxon>
        <taxon>Araneomorphae</taxon>
        <taxon>Entelegynae</taxon>
        <taxon>Araneoidea</taxon>
        <taxon>Linyphiidae</taxon>
        <taxon>Erigoninae</taxon>
        <taxon>Oedothorax</taxon>
    </lineage>
</organism>
<comment type="caution">
    <text evidence="1">Lacks conserved residue(s) required for the propagation of feature annotation.</text>
</comment>
<dbReference type="PROSITE" id="PS50026">
    <property type="entry name" value="EGF_3"/>
    <property type="match status" value="1"/>
</dbReference>
<gene>
    <name evidence="4" type="ORF">JTE90_008878</name>
</gene>
<dbReference type="Proteomes" id="UP000827092">
    <property type="component" value="Unassembled WGS sequence"/>
</dbReference>
<dbReference type="Gene3D" id="2.10.25.10">
    <property type="entry name" value="Laminin"/>
    <property type="match status" value="1"/>
</dbReference>
<dbReference type="PROSITE" id="PS00022">
    <property type="entry name" value="EGF_1"/>
    <property type="match status" value="1"/>
</dbReference>
<reference evidence="4 5" key="1">
    <citation type="journal article" date="2022" name="Nat. Ecol. Evol.">
        <title>A masculinizing supergene underlies an exaggerated male reproductive morph in a spider.</title>
        <authorList>
            <person name="Hendrickx F."/>
            <person name="De Corte Z."/>
            <person name="Sonet G."/>
            <person name="Van Belleghem S.M."/>
            <person name="Kostlbacher S."/>
            <person name="Vangestel C."/>
        </authorList>
    </citation>
    <scope>NUCLEOTIDE SEQUENCE [LARGE SCALE GENOMIC DNA]</scope>
    <source>
        <strain evidence="4">W744_W776</strain>
    </source>
</reference>
<dbReference type="SUPFAM" id="SSF57196">
    <property type="entry name" value="EGF/Laminin"/>
    <property type="match status" value="1"/>
</dbReference>
<dbReference type="CDD" id="cd00054">
    <property type="entry name" value="EGF_CA"/>
    <property type="match status" value="1"/>
</dbReference>
<proteinExistence type="predicted"/>